<dbReference type="EMBL" id="CP033148">
    <property type="protein sequence ID" value="AYO41290.1"/>
    <property type="molecule type" value="Genomic_DNA"/>
</dbReference>
<evidence type="ECO:0000256" key="5">
    <source>
        <dbReference type="ARBA" id="ARBA00022801"/>
    </source>
</evidence>
<protein>
    <recommendedName>
        <fullName evidence="9">Carboxypeptidase</fullName>
        <ecNumber evidence="9">3.4.16.-</ecNumber>
    </recommendedName>
</protein>
<dbReference type="OrthoDB" id="443318at2759"/>
<dbReference type="Pfam" id="PF00450">
    <property type="entry name" value="Peptidase_S10"/>
    <property type="match status" value="1"/>
</dbReference>
<dbReference type="PANTHER" id="PTHR11802">
    <property type="entry name" value="SERINE PROTEASE FAMILY S10 SERINE CARBOXYPEPTIDASE"/>
    <property type="match status" value="1"/>
</dbReference>
<keyword evidence="11" id="KW-1185">Reference proteome</keyword>
<keyword evidence="6" id="KW-0325">Glycoprotein</keyword>
<dbReference type="InterPro" id="IPR018202">
    <property type="entry name" value="Ser_caboxypep_ser_AS"/>
</dbReference>
<proteinExistence type="inferred from homology"/>
<evidence type="ECO:0000256" key="1">
    <source>
        <dbReference type="ARBA" id="ARBA00009431"/>
    </source>
</evidence>
<dbReference type="GO" id="GO:0047372">
    <property type="term" value="F:monoacylglycerol lipase activity"/>
    <property type="evidence" value="ECO:0007669"/>
    <property type="project" value="RHEA"/>
</dbReference>
<dbReference type="PANTHER" id="PTHR11802:SF113">
    <property type="entry name" value="SERINE CARBOXYPEPTIDASE CTSA-4.1"/>
    <property type="match status" value="1"/>
</dbReference>
<dbReference type="PRINTS" id="PR00724">
    <property type="entry name" value="CRBOXYPTASEC"/>
</dbReference>
<dbReference type="GO" id="GO:0120516">
    <property type="term" value="F:diacylglycerol lipase activity"/>
    <property type="evidence" value="ECO:0007669"/>
    <property type="project" value="RHEA"/>
</dbReference>
<dbReference type="Gene3D" id="3.40.50.1820">
    <property type="entry name" value="alpha/beta hydrolase"/>
    <property type="match status" value="1"/>
</dbReference>
<dbReference type="EC" id="3.4.16.-" evidence="9"/>
<evidence type="ECO:0000313" key="10">
    <source>
        <dbReference type="EMBL" id="AYO41290.1"/>
    </source>
</evidence>
<feature type="chain" id="PRO_5017846847" description="Carboxypeptidase" evidence="9">
    <location>
        <begin position="20"/>
        <end position="532"/>
    </location>
</feature>
<comment type="similarity">
    <text evidence="1 9">Belongs to the peptidase S10 family.</text>
</comment>
<evidence type="ECO:0000256" key="9">
    <source>
        <dbReference type="RuleBase" id="RU361156"/>
    </source>
</evidence>
<evidence type="ECO:0000256" key="4">
    <source>
        <dbReference type="ARBA" id="ARBA00022729"/>
    </source>
</evidence>
<evidence type="ECO:0000313" key="11">
    <source>
        <dbReference type="Proteomes" id="UP000269793"/>
    </source>
</evidence>
<reference evidence="10 11" key="1">
    <citation type="submission" date="2018-10" db="EMBL/GenBank/DDBJ databases">
        <title>Complete genome sequence of Malassezia restricta CBS 7877.</title>
        <authorList>
            <person name="Morand S.C."/>
            <person name="Bertignac M."/>
            <person name="Iltis A."/>
            <person name="Kolder I."/>
            <person name="Pirovano W."/>
            <person name="Jourdain R."/>
            <person name="Clavaud C."/>
        </authorList>
    </citation>
    <scope>NUCLEOTIDE SEQUENCE [LARGE SCALE GENOMIC DNA]</scope>
    <source>
        <strain evidence="10 11">CBS 7877</strain>
    </source>
</reference>
<feature type="signal peptide" evidence="9">
    <location>
        <begin position="1"/>
        <end position="19"/>
    </location>
</feature>
<dbReference type="PROSITE" id="PS00131">
    <property type="entry name" value="CARBOXYPEPT_SER_SER"/>
    <property type="match status" value="1"/>
</dbReference>
<dbReference type="InterPro" id="IPR029058">
    <property type="entry name" value="AB_hydrolase_fold"/>
</dbReference>
<keyword evidence="4 9" id="KW-0732">Signal</keyword>
<sequence length="532" mass="60518">MLSRWSILCLLGATIAVKAKQEPIHLEDAYKVLSHPSLPAHTLRLRRVPGYVCGNRTSWSGYLDVDLDKLEEIEGGLGSTKERYNHSGVVEHFYFWGFESRHEPEKNPLTLWLTGGPGCSSMTGLLQELGPCLATKDSGHDKISTKANPYSWVQKSNLIFLDQPIGVGFSYASWKNGTRTKKKSPATRVFSSQQGARDLSAFMHLLATHNDGPFGSYKNDSSVHLRDFHVAGESYAGRYIPLMVDQILTDNALYEKNPEQGLKPLPVQSMLIGNGMTSPKHLYQAYYDYACTKKSGHKPFLAKSTCREMKKHLPTCLAKVDKCNKKYNRQFCRETQFFCDEKLNDPWMGTDKSPFDYTHPDYYPEDEYIESFLNDKVTRRVLGIDDYDFGDKDDGTFVGCSDRVYWDYYSTGDGVLDSTWAVKRALEEGVRVLAYSGRRDFQCNWLGNAAWIEELQWSGHDGYAKAKMHDWYAKKGDKERAGQFRHYGGLTFATLDHAGHLVPFDDREASLVMFDRWLNPMTESGRLDLSFT</sequence>
<comment type="catalytic activity">
    <reaction evidence="7">
        <text>a diacylglycerol + H2O = a monoacylglycerol + a fatty acid + H(+)</text>
        <dbReference type="Rhea" id="RHEA:32731"/>
        <dbReference type="ChEBI" id="CHEBI:15377"/>
        <dbReference type="ChEBI" id="CHEBI:15378"/>
        <dbReference type="ChEBI" id="CHEBI:17408"/>
        <dbReference type="ChEBI" id="CHEBI:18035"/>
        <dbReference type="ChEBI" id="CHEBI:28868"/>
    </reaction>
</comment>
<dbReference type="InterPro" id="IPR001563">
    <property type="entry name" value="Peptidase_S10"/>
</dbReference>
<evidence type="ECO:0000256" key="6">
    <source>
        <dbReference type="ARBA" id="ARBA00023180"/>
    </source>
</evidence>
<comment type="catalytic activity">
    <reaction evidence="8">
        <text>a monoacylglycerol + H2O = glycerol + a fatty acid + H(+)</text>
        <dbReference type="Rhea" id="RHEA:15245"/>
        <dbReference type="ChEBI" id="CHEBI:15377"/>
        <dbReference type="ChEBI" id="CHEBI:15378"/>
        <dbReference type="ChEBI" id="CHEBI:17408"/>
        <dbReference type="ChEBI" id="CHEBI:17754"/>
        <dbReference type="ChEBI" id="CHEBI:28868"/>
    </reaction>
</comment>
<evidence type="ECO:0000256" key="2">
    <source>
        <dbReference type="ARBA" id="ARBA00022645"/>
    </source>
</evidence>
<dbReference type="STRING" id="425264.A0A3G2RZZ3"/>
<evidence type="ECO:0000256" key="3">
    <source>
        <dbReference type="ARBA" id="ARBA00022670"/>
    </source>
</evidence>
<dbReference type="GO" id="GO:0006508">
    <property type="term" value="P:proteolysis"/>
    <property type="evidence" value="ECO:0007669"/>
    <property type="project" value="UniProtKB-KW"/>
</dbReference>
<keyword evidence="3 9" id="KW-0645">Protease</keyword>
<evidence type="ECO:0000256" key="7">
    <source>
        <dbReference type="ARBA" id="ARBA00047591"/>
    </source>
</evidence>
<evidence type="ECO:0000256" key="8">
    <source>
        <dbReference type="ARBA" id="ARBA00048461"/>
    </source>
</evidence>
<dbReference type="AlphaFoldDB" id="A0A3G2RZZ3"/>
<keyword evidence="2 9" id="KW-0121">Carboxypeptidase</keyword>
<dbReference type="GO" id="GO:0000324">
    <property type="term" value="C:fungal-type vacuole"/>
    <property type="evidence" value="ECO:0007669"/>
    <property type="project" value="TreeGrafter"/>
</dbReference>
<dbReference type="Proteomes" id="UP000269793">
    <property type="component" value="Chromosome I"/>
</dbReference>
<name>A0A3G2RZZ3_MALR7</name>
<dbReference type="Gene3D" id="1.10.287.410">
    <property type="match status" value="1"/>
</dbReference>
<dbReference type="SUPFAM" id="SSF53474">
    <property type="entry name" value="alpha/beta-Hydrolases"/>
    <property type="match status" value="1"/>
</dbReference>
<keyword evidence="5 9" id="KW-0378">Hydrolase</keyword>
<accession>A0A3G2RZZ3</accession>
<dbReference type="VEuPathDB" id="FungiDB:DNF11_0340"/>
<dbReference type="GO" id="GO:0004185">
    <property type="term" value="F:serine-type carboxypeptidase activity"/>
    <property type="evidence" value="ECO:0007669"/>
    <property type="project" value="UniProtKB-UniRule"/>
</dbReference>
<gene>
    <name evidence="10" type="ORF">DNF11_0340</name>
</gene>
<organism evidence="10 11">
    <name type="scientific">Malassezia restricta (strain ATCC 96810 / NBRC 103918 / CBS 7877)</name>
    <name type="common">Seborrheic dermatitis infection agent</name>
    <dbReference type="NCBI Taxonomy" id="425264"/>
    <lineage>
        <taxon>Eukaryota</taxon>
        <taxon>Fungi</taxon>
        <taxon>Dikarya</taxon>
        <taxon>Basidiomycota</taxon>
        <taxon>Ustilaginomycotina</taxon>
        <taxon>Malasseziomycetes</taxon>
        <taxon>Malasseziales</taxon>
        <taxon>Malasseziaceae</taxon>
        <taxon>Malassezia</taxon>
    </lineage>
</organism>